<keyword evidence="2 7" id="KW-0812">Transmembrane</keyword>
<dbReference type="Proteomes" id="UP000054097">
    <property type="component" value="Unassembled WGS sequence"/>
</dbReference>
<dbReference type="HOGENOM" id="CLU_122021_2_2_1"/>
<keyword evidence="9" id="KW-1185">Reference proteome</keyword>
<evidence type="ECO:0000256" key="1">
    <source>
        <dbReference type="ARBA" id="ARBA00004477"/>
    </source>
</evidence>
<evidence type="ECO:0000256" key="5">
    <source>
        <dbReference type="ARBA" id="ARBA00023136"/>
    </source>
</evidence>
<dbReference type="GO" id="GO:0005789">
    <property type="term" value="C:endoplasmic reticulum membrane"/>
    <property type="evidence" value="ECO:0007669"/>
    <property type="project" value="UniProtKB-SubCell"/>
</dbReference>
<evidence type="ECO:0000256" key="6">
    <source>
        <dbReference type="SAM" id="MobiDB-lite"/>
    </source>
</evidence>
<gene>
    <name evidence="8" type="ORF">M408DRAFT_331465</name>
</gene>
<dbReference type="Pfam" id="PF11779">
    <property type="entry name" value="SPT_ssu-like"/>
    <property type="match status" value="1"/>
</dbReference>
<keyword evidence="4 7" id="KW-1133">Transmembrane helix</keyword>
<name>A0A0C2X6S0_SERVB</name>
<feature type="transmembrane region" description="Helical" evidence="7">
    <location>
        <begin position="50"/>
        <end position="71"/>
    </location>
</feature>
<evidence type="ECO:0000256" key="2">
    <source>
        <dbReference type="ARBA" id="ARBA00022692"/>
    </source>
</evidence>
<evidence type="ECO:0000313" key="8">
    <source>
        <dbReference type="EMBL" id="KIM24992.1"/>
    </source>
</evidence>
<organism evidence="8 9">
    <name type="scientific">Serendipita vermifera MAFF 305830</name>
    <dbReference type="NCBI Taxonomy" id="933852"/>
    <lineage>
        <taxon>Eukaryota</taxon>
        <taxon>Fungi</taxon>
        <taxon>Dikarya</taxon>
        <taxon>Basidiomycota</taxon>
        <taxon>Agaricomycotina</taxon>
        <taxon>Agaricomycetes</taxon>
        <taxon>Sebacinales</taxon>
        <taxon>Serendipitaceae</taxon>
        <taxon>Serendipita</taxon>
    </lineage>
</organism>
<evidence type="ECO:0000256" key="7">
    <source>
        <dbReference type="SAM" id="Phobius"/>
    </source>
</evidence>
<reference evidence="9" key="2">
    <citation type="submission" date="2015-01" db="EMBL/GenBank/DDBJ databases">
        <title>Evolutionary Origins and Diversification of the Mycorrhizal Mutualists.</title>
        <authorList>
            <consortium name="DOE Joint Genome Institute"/>
            <consortium name="Mycorrhizal Genomics Consortium"/>
            <person name="Kohler A."/>
            <person name="Kuo A."/>
            <person name="Nagy L.G."/>
            <person name="Floudas D."/>
            <person name="Copeland A."/>
            <person name="Barry K.W."/>
            <person name="Cichocki N."/>
            <person name="Veneault-Fourrey C."/>
            <person name="LaButti K."/>
            <person name="Lindquist E.A."/>
            <person name="Lipzen A."/>
            <person name="Lundell T."/>
            <person name="Morin E."/>
            <person name="Murat C."/>
            <person name="Riley R."/>
            <person name="Ohm R."/>
            <person name="Sun H."/>
            <person name="Tunlid A."/>
            <person name="Henrissat B."/>
            <person name="Grigoriev I.V."/>
            <person name="Hibbett D.S."/>
            <person name="Martin F."/>
        </authorList>
    </citation>
    <scope>NUCLEOTIDE SEQUENCE [LARGE SCALE GENOMIC DNA]</scope>
    <source>
        <strain evidence="9">MAFF 305830</strain>
    </source>
</reference>
<proteinExistence type="predicted"/>
<dbReference type="STRING" id="933852.A0A0C2X6S0"/>
<feature type="compositionally biased region" description="Polar residues" evidence="6">
    <location>
        <begin position="1"/>
        <end position="10"/>
    </location>
</feature>
<comment type="subcellular location">
    <subcellularLocation>
        <location evidence="1">Endoplasmic reticulum membrane</location>
        <topology evidence="1">Multi-pass membrane protein</topology>
    </subcellularLocation>
</comment>
<dbReference type="AlphaFoldDB" id="A0A0C2X6S0"/>
<dbReference type="OrthoDB" id="202672at2759"/>
<protein>
    <submittedName>
        <fullName evidence="8">Uncharacterized protein</fullName>
    </submittedName>
</protein>
<evidence type="ECO:0000256" key="4">
    <source>
        <dbReference type="ARBA" id="ARBA00022989"/>
    </source>
</evidence>
<evidence type="ECO:0000256" key="3">
    <source>
        <dbReference type="ARBA" id="ARBA00022824"/>
    </source>
</evidence>
<dbReference type="EMBL" id="KN824318">
    <property type="protein sequence ID" value="KIM24992.1"/>
    <property type="molecule type" value="Genomic_DNA"/>
</dbReference>
<accession>A0A0C2X6S0</accession>
<reference evidence="8 9" key="1">
    <citation type="submission" date="2014-04" db="EMBL/GenBank/DDBJ databases">
        <authorList>
            <consortium name="DOE Joint Genome Institute"/>
            <person name="Kuo A."/>
            <person name="Zuccaro A."/>
            <person name="Kohler A."/>
            <person name="Nagy L.G."/>
            <person name="Floudas D."/>
            <person name="Copeland A."/>
            <person name="Barry K.W."/>
            <person name="Cichocki N."/>
            <person name="Veneault-Fourrey C."/>
            <person name="LaButti K."/>
            <person name="Lindquist E.A."/>
            <person name="Lipzen A."/>
            <person name="Lundell T."/>
            <person name="Morin E."/>
            <person name="Murat C."/>
            <person name="Sun H."/>
            <person name="Tunlid A."/>
            <person name="Henrissat B."/>
            <person name="Grigoriev I.V."/>
            <person name="Hibbett D.S."/>
            <person name="Martin F."/>
            <person name="Nordberg H.P."/>
            <person name="Cantor M.N."/>
            <person name="Hua S.X."/>
        </authorList>
    </citation>
    <scope>NUCLEOTIDE SEQUENCE [LARGE SCALE GENOMIC DNA]</scope>
    <source>
        <strain evidence="8 9">MAFF 305830</strain>
    </source>
</reference>
<keyword evidence="3" id="KW-0256">Endoplasmic reticulum</keyword>
<evidence type="ECO:0000313" key="9">
    <source>
        <dbReference type="Proteomes" id="UP000054097"/>
    </source>
</evidence>
<sequence length="104" mass="12361">MNKTAENQHLNQRKQRYPAPKSGLGKLLWRKKMWVESTFALTMLERWEKILVAGLVLFVWLLFIAGATSYLPQHLKFLTRRARYYLLGNEKEVFHVDWPTKAEL</sequence>
<feature type="region of interest" description="Disordered" evidence="6">
    <location>
        <begin position="1"/>
        <end position="21"/>
    </location>
</feature>
<dbReference type="InterPro" id="IPR024512">
    <property type="entry name" value="Ser_palmitoyltrfase_ssu-like"/>
</dbReference>
<keyword evidence="5 7" id="KW-0472">Membrane</keyword>